<feature type="domain" description="TadE-like" evidence="2">
    <location>
        <begin position="116"/>
        <end position="149"/>
    </location>
</feature>
<organism evidence="3 4">
    <name type="scientific">Oceaniradius stylonematis</name>
    <dbReference type="NCBI Taxonomy" id="2184161"/>
    <lineage>
        <taxon>Bacteria</taxon>
        <taxon>Pseudomonadati</taxon>
        <taxon>Pseudomonadota</taxon>
        <taxon>Alphaproteobacteria</taxon>
        <taxon>Hyphomicrobiales</taxon>
        <taxon>Ahrensiaceae</taxon>
        <taxon>Oceaniradius</taxon>
    </lineage>
</organism>
<dbReference type="EMBL" id="QFWV02000004">
    <property type="protein sequence ID" value="RKF07027.1"/>
    <property type="molecule type" value="Genomic_DNA"/>
</dbReference>
<name>A0A3A8A9N7_9HYPH</name>
<evidence type="ECO:0000313" key="3">
    <source>
        <dbReference type="EMBL" id="RKF07027.1"/>
    </source>
</evidence>
<sequence length="320" mass="36511">MVSRNDLRASQPFDLRKHLADHHRTLRSGHEPGLVDVRSRPADTGAARDDHACRSTGGHAVDHVHRPAVRRSGSQAEQRHHIHDGAVIMGSIVSTTYQAIRRRRALARLFARNGRGSVSVEMAFVLPIFAAMAFLTWDAGTIYTQYNRAVSNLYSVGDIITTRTEDLTCNQLDAISELVYDSYAHGNWARRQRSGDDFPANGALDFRFLATMIRVETRPNGRIRGRIEWEYRRHQTRARNPGRLVNIPNELQIDGMRYLHLDGFFHLAPSFNYLGIFDMHPAANRDDGLFRVNQYFPLRYVPNIDLVEEPGDQFDYKCRG</sequence>
<dbReference type="Proteomes" id="UP000246132">
    <property type="component" value="Unassembled WGS sequence"/>
</dbReference>
<evidence type="ECO:0000313" key="4">
    <source>
        <dbReference type="Proteomes" id="UP000246132"/>
    </source>
</evidence>
<feature type="compositionally biased region" description="Basic and acidic residues" evidence="1">
    <location>
        <begin position="37"/>
        <end position="53"/>
    </location>
</feature>
<feature type="region of interest" description="Disordered" evidence="1">
    <location>
        <begin position="24"/>
        <end position="58"/>
    </location>
</feature>
<keyword evidence="4" id="KW-1185">Reference proteome</keyword>
<comment type="caution">
    <text evidence="3">The sequence shown here is derived from an EMBL/GenBank/DDBJ whole genome shotgun (WGS) entry which is preliminary data.</text>
</comment>
<evidence type="ECO:0000256" key="1">
    <source>
        <dbReference type="SAM" id="MobiDB-lite"/>
    </source>
</evidence>
<dbReference type="Pfam" id="PF07811">
    <property type="entry name" value="TadE"/>
    <property type="match status" value="1"/>
</dbReference>
<accession>A0A3A8A9N7</accession>
<dbReference type="AlphaFoldDB" id="A0A3A8A9N7"/>
<proteinExistence type="predicted"/>
<gene>
    <name evidence="3" type="ORF">DEM25_003895</name>
</gene>
<evidence type="ECO:0000259" key="2">
    <source>
        <dbReference type="Pfam" id="PF07811"/>
    </source>
</evidence>
<reference evidence="3 4" key="1">
    <citation type="journal article" date="2018" name="Int. J. Syst. Bacteriol.">
        <title>Oceaniradius stylonemae gen. nov., sp. nov., isolated from a red alga, Stylonema cornu-cervi.</title>
        <authorList>
            <person name="Jeong S."/>
        </authorList>
    </citation>
    <scope>NUCLEOTIDE SEQUENCE [LARGE SCALE GENOMIC DNA]</scope>
    <source>
        <strain evidence="3 4">StC1</strain>
    </source>
</reference>
<protein>
    <submittedName>
        <fullName evidence="3">Pilus assembly protein</fullName>
    </submittedName>
</protein>
<dbReference type="InterPro" id="IPR012495">
    <property type="entry name" value="TadE-like_dom"/>
</dbReference>